<accession>S8AWH8</accession>
<feature type="compositionally biased region" description="Basic and acidic residues" evidence="1">
    <location>
        <begin position="136"/>
        <end position="150"/>
    </location>
</feature>
<reference evidence="2 3" key="1">
    <citation type="journal article" date="2013" name="PLoS ONE">
        <title>Genomic and secretomic analyses reveal unique features of the lignocellulolytic enzyme system of Penicillium decumbens.</title>
        <authorList>
            <person name="Liu G."/>
            <person name="Zhang L."/>
            <person name="Wei X."/>
            <person name="Zou G."/>
            <person name="Qin Y."/>
            <person name="Ma L."/>
            <person name="Li J."/>
            <person name="Zheng H."/>
            <person name="Wang S."/>
            <person name="Wang C."/>
            <person name="Xun L."/>
            <person name="Zhao G.-P."/>
            <person name="Zhou Z."/>
            <person name="Qu Y."/>
        </authorList>
    </citation>
    <scope>NUCLEOTIDE SEQUENCE [LARGE SCALE GENOMIC DNA]</scope>
    <source>
        <strain evidence="3">114-2 / CGMCC 5302</strain>
    </source>
</reference>
<evidence type="ECO:0000313" key="2">
    <source>
        <dbReference type="EMBL" id="EPS30638.1"/>
    </source>
</evidence>
<evidence type="ECO:0000313" key="3">
    <source>
        <dbReference type="Proteomes" id="UP000019376"/>
    </source>
</evidence>
<dbReference type="HOGENOM" id="CLU_1579063_0_0_1"/>
<evidence type="ECO:0000256" key="1">
    <source>
        <dbReference type="SAM" id="MobiDB-lite"/>
    </source>
</evidence>
<feature type="region of interest" description="Disordered" evidence="1">
    <location>
        <begin position="64"/>
        <end position="150"/>
    </location>
</feature>
<gene>
    <name evidence="2" type="ORF">PDE_05590</name>
</gene>
<organism evidence="2 3">
    <name type="scientific">Penicillium oxalicum (strain 114-2 / CGMCC 5302)</name>
    <name type="common">Penicillium decumbens</name>
    <dbReference type="NCBI Taxonomy" id="933388"/>
    <lineage>
        <taxon>Eukaryota</taxon>
        <taxon>Fungi</taxon>
        <taxon>Dikarya</taxon>
        <taxon>Ascomycota</taxon>
        <taxon>Pezizomycotina</taxon>
        <taxon>Eurotiomycetes</taxon>
        <taxon>Eurotiomycetidae</taxon>
        <taxon>Eurotiales</taxon>
        <taxon>Aspergillaceae</taxon>
        <taxon>Penicillium</taxon>
    </lineage>
</organism>
<feature type="compositionally biased region" description="Basic residues" evidence="1">
    <location>
        <begin position="98"/>
        <end position="118"/>
    </location>
</feature>
<keyword evidence="3" id="KW-1185">Reference proteome</keyword>
<dbReference type="Proteomes" id="UP000019376">
    <property type="component" value="Unassembled WGS sequence"/>
</dbReference>
<protein>
    <submittedName>
        <fullName evidence="2">Uncharacterized protein</fullName>
    </submittedName>
</protein>
<dbReference type="AlphaFoldDB" id="S8AWH8"/>
<name>S8AWH8_PENO1</name>
<dbReference type="STRING" id="933388.S8AWH8"/>
<sequence>MAPSKSSTEGLLGLTAHETRLLVLAHLCLDKESGKIDFDKMASRINSASASARSMYNRAIQKLVKHNSESDGSMENDSTPSMTTTASPPPSTPGPVRNRGRGRGRGTGRGGGRGRRKAQPSERAATAEAEEVEGPLEIKESGLEIKEPELEMKDAYEQLTVAEDKSLET</sequence>
<dbReference type="OrthoDB" id="5403747at2759"/>
<proteinExistence type="predicted"/>
<dbReference type="EMBL" id="KB644412">
    <property type="protein sequence ID" value="EPS30638.1"/>
    <property type="molecule type" value="Genomic_DNA"/>
</dbReference>